<feature type="domain" description="C2H2-type" evidence="13">
    <location>
        <begin position="494"/>
        <end position="521"/>
    </location>
</feature>
<keyword evidence="9" id="KW-0804">Transcription</keyword>
<evidence type="ECO:0000256" key="1">
    <source>
        <dbReference type="ARBA" id="ARBA00004123"/>
    </source>
</evidence>
<dbReference type="InterPro" id="IPR012934">
    <property type="entry name" value="Znf_AD"/>
</dbReference>
<dbReference type="SUPFAM" id="SSF57716">
    <property type="entry name" value="Glucocorticoid receptor-like (DNA-binding domain)"/>
    <property type="match status" value="1"/>
</dbReference>
<protein>
    <submittedName>
        <fullName evidence="15">Zinc finger protein 559</fullName>
    </submittedName>
</protein>
<gene>
    <name evidence="15" type="primary">ZNF559</name>
    <name evidence="15" type="ORF">EVAR_23419_1</name>
</gene>
<dbReference type="OrthoDB" id="8922241at2759"/>
<comment type="similarity">
    <text evidence="2">Belongs to the krueppel C2H2-type zinc-finger protein family.</text>
</comment>
<name>A0A4C1VW55_EUMVA</name>
<sequence length="525" mass="61510">MELENTKNWASQLDVCRCCLATNGIWDLTASYSAYSGVKEVFSDMLQECFGINLSHLTEWNMSRLICTLCASRLRDADTFRKQVSLAEKQFIDYNHKTIINNEENHDFKFEDIKSESNCDDFLFNDSEDEILTLDKYKVTAKTNSRHRSEKLFEVNGKRHKKSKKKKLATRSDDCDSDTPIAKLNSRKREIAVNNVAQLDLQTLKSVKQLSERKKIITTCSIVLKDTNACPFRHYKSWFQCFFCTEEFMEISLLKTHNSSNHRDVESELKKLKRYPRSLQIDISILKCLICSEELKNVQNMKEHLELNHKKIIYNECIADYKVNTSPFVCHICQLEFHVFRSLTTHINEHYANCICDVCGKSFINGKRLKVHKRTHEKGNYPCHECGKILKTKTSKANHMESAHSKRTLKCQICFKTMKHYNDRIKHMSEAHNITHKFKCPICPREYNIKHYLATHLRQTHGHKNKKCQECGMAFITNHGLKKHMLKHTGEKPFTCEICSKSYARNYTLREHMRVHDNDRVLCNK</sequence>
<feature type="binding site" evidence="12">
    <location>
        <position position="67"/>
    </location>
    <ligand>
        <name>Zn(2+)</name>
        <dbReference type="ChEBI" id="CHEBI:29105"/>
    </ligand>
</feature>
<dbReference type="GO" id="GO:0003677">
    <property type="term" value="F:DNA binding"/>
    <property type="evidence" value="ECO:0007669"/>
    <property type="project" value="UniProtKB-KW"/>
</dbReference>
<keyword evidence="3 12" id="KW-0479">Metal-binding</keyword>
<evidence type="ECO:0000313" key="15">
    <source>
        <dbReference type="EMBL" id="GBP42780.1"/>
    </source>
</evidence>
<feature type="binding site" evidence="12">
    <location>
        <position position="16"/>
    </location>
    <ligand>
        <name>Zn(2+)</name>
        <dbReference type="ChEBI" id="CHEBI:29105"/>
    </ligand>
</feature>
<organism evidence="15 16">
    <name type="scientific">Eumeta variegata</name>
    <name type="common">Bagworm moth</name>
    <name type="synonym">Eumeta japonica</name>
    <dbReference type="NCBI Taxonomy" id="151549"/>
    <lineage>
        <taxon>Eukaryota</taxon>
        <taxon>Metazoa</taxon>
        <taxon>Ecdysozoa</taxon>
        <taxon>Arthropoda</taxon>
        <taxon>Hexapoda</taxon>
        <taxon>Insecta</taxon>
        <taxon>Pterygota</taxon>
        <taxon>Neoptera</taxon>
        <taxon>Endopterygota</taxon>
        <taxon>Lepidoptera</taxon>
        <taxon>Glossata</taxon>
        <taxon>Ditrysia</taxon>
        <taxon>Tineoidea</taxon>
        <taxon>Psychidae</taxon>
        <taxon>Oiketicinae</taxon>
        <taxon>Eumeta</taxon>
    </lineage>
</organism>
<feature type="binding site" evidence="12">
    <location>
        <position position="70"/>
    </location>
    <ligand>
        <name>Zn(2+)</name>
        <dbReference type="ChEBI" id="CHEBI:29105"/>
    </ligand>
</feature>
<dbReference type="GO" id="GO:0008270">
    <property type="term" value="F:zinc ion binding"/>
    <property type="evidence" value="ECO:0007669"/>
    <property type="project" value="UniProtKB-UniRule"/>
</dbReference>
<dbReference type="PANTHER" id="PTHR24394:SF29">
    <property type="entry name" value="MYONEURIN"/>
    <property type="match status" value="1"/>
</dbReference>
<dbReference type="PROSITE" id="PS00028">
    <property type="entry name" value="ZINC_FINGER_C2H2_1"/>
    <property type="match status" value="7"/>
</dbReference>
<dbReference type="PROSITE" id="PS50157">
    <property type="entry name" value="ZINC_FINGER_C2H2_2"/>
    <property type="match status" value="5"/>
</dbReference>
<keyword evidence="4" id="KW-0677">Repeat</keyword>
<evidence type="ECO:0000256" key="12">
    <source>
        <dbReference type="PROSITE-ProRule" id="PRU01263"/>
    </source>
</evidence>
<dbReference type="AlphaFoldDB" id="A0A4C1VW55"/>
<evidence type="ECO:0000256" key="10">
    <source>
        <dbReference type="ARBA" id="ARBA00023242"/>
    </source>
</evidence>
<evidence type="ECO:0000256" key="2">
    <source>
        <dbReference type="ARBA" id="ARBA00006991"/>
    </source>
</evidence>
<evidence type="ECO:0000259" key="14">
    <source>
        <dbReference type="PROSITE" id="PS51915"/>
    </source>
</evidence>
<feature type="domain" description="C2H2-type" evidence="13">
    <location>
        <begin position="381"/>
        <end position="409"/>
    </location>
</feature>
<reference evidence="15 16" key="1">
    <citation type="journal article" date="2019" name="Commun. Biol.">
        <title>The bagworm genome reveals a unique fibroin gene that provides high tensile strength.</title>
        <authorList>
            <person name="Kono N."/>
            <person name="Nakamura H."/>
            <person name="Ohtoshi R."/>
            <person name="Tomita M."/>
            <person name="Numata K."/>
            <person name="Arakawa K."/>
        </authorList>
    </citation>
    <scope>NUCLEOTIDE SEQUENCE [LARGE SCALE GENOMIC DNA]</scope>
</reference>
<dbReference type="Pfam" id="PF07776">
    <property type="entry name" value="zf-AD"/>
    <property type="match status" value="1"/>
</dbReference>
<dbReference type="Gene3D" id="3.30.160.60">
    <property type="entry name" value="Classic Zinc Finger"/>
    <property type="match status" value="5"/>
</dbReference>
<feature type="domain" description="C2H2-type" evidence="13">
    <location>
        <begin position="466"/>
        <end position="493"/>
    </location>
</feature>
<dbReference type="EMBL" id="BGZK01000423">
    <property type="protein sequence ID" value="GBP42780.1"/>
    <property type="molecule type" value="Genomic_DNA"/>
</dbReference>
<dbReference type="FunFam" id="3.30.160.60:FF:000446">
    <property type="entry name" value="Zinc finger protein"/>
    <property type="match status" value="1"/>
</dbReference>
<accession>A0A4C1VW55</accession>
<dbReference type="SUPFAM" id="SSF57667">
    <property type="entry name" value="beta-beta-alpha zinc fingers"/>
    <property type="match status" value="5"/>
</dbReference>
<dbReference type="Pfam" id="PF00096">
    <property type="entry name" value="zf-C2H2"/>
    <property type="match status" value="4"/>
</dbReference>
<dbReference type="PROSITE" id="PS51915">
    <property type="entry name" value="ZAD"/>
    <property type="match status" value="1"/>
</dbReference>
<evidence type="ECO:0000256" key="7">
    <source>
        <dbReference type="ARBA" id="ARBA00023015"/>
    </source>
</evidence>
<keyword evidence="10" id="KW-0539">Nucleus</keyword>
<evidence type="ECO:0000256" key="5">
    <source>
        <dbReference type="ARBA" id="ARBA00022771"/>
    </source>
</evidence>
<evidence type="ECO:0000313" key="16">
    <source>
        <dbReference type="Proteomes" id="UP000299102"/>
    </source>
</evidence>
<dbReference type="GO" id="GO:0000981">
    <property type="term" value="F:DNA-binding transcription factor activity, RNA polymerase II-specific"/>
    <property type="evidence" value="ECO:0007669"/>
    <property type="project" value="TreeGrafter"/>
</dbReference>
<dbReference type="Proteomes" id="UP000299102">
    <property type="component" value="Unassembled WGS sequence"/>
</dbReference>
<dbReference type="STRING" id="151549.A0A4C1VW55"/>
<dbReference type="SMART" id="SM00355">
    <property type="entry name" value="ZnF_C2H2"/>
    <property type="match status" value="9"/>
</dbReference>
<dbReference type="InterPro" id="IPR013087">
    <property type="entry name" value="Znf_C2H2_type"/>
</dbReference>
<evidence type="ECO:0000256" key="9">
    <source>
        <dbReference type="ARBA" id="ARBA00023163"/>
    </source>
</evidence>
<feature type="domain" description="ZAD" evidence="14">
    <location>
        <begin position="14"/>
        <end position="94"/>
    </location>
</feature>
<comment type="caution">
    <text evidence="15">The sequence shown here is derived from an EMBL/GenBank/DDBJ whole genome shotgun (WGS) entry which is preliminary data.</text>
</comment>
<evidence type="ECO:0000256" key="4">
    <source>
        <dbReference type="ARBA" id="ARBA00022737"/>
    </source>
</evidence>
<evidence type="ECO:0000256" key="11">
    <source>
        <dbReference type="PROSITE-ProRule" id="PRU00042"/>
    </source>
</evidence>
<evidence type="ECO:0000256" key="8">
    <source>
        <dbReference type="ARBA" id="ARBA00023125"/>
    </source>
</evidence>
<dbReference type="SMART" id="SM00868">
    <property type="entry name" value="zf-AD"/>
    <property type="match status" value="1"/>
</dbReference>
<dbReference type="FunFam" id="3.30.160.60:FF:001506">
    <property type="entry name" value="Zinc finger protein"/>
    <property type="match status" value="1"/>
</dbReference>
<feature type="domain" description="C2H2-type" evidence="13">
    <location>
        <begin position="438"/>
        <end position="466"/>
    </location>
</feature>
<dbReference type="GO" id="GO:0005634">
    <property type="term" value="C:nucleus"/>
    <property type="evidence" value="ECO:0007669"/>
    <property type="project" value="UniProtKB-SubCell"/>
</dbReference>
<keyword evidence="7" id="KW-0805">Transcription regulation</keyword>
<feature type="binding site" evidence="12">
    <location>
        <position position="19"/>
    </location>
    <ligand>
        <name>Zn(2+)</name>
        <dbReference type="ChEBI" id="CHEBI:29105"/>
    </ligand>
</feature>
<keyword evidence="16" id="KW-1185">Reference proteome</keyword>
<keyword evidence="6 12" id="KW-0862">Zinc</keyword>
<dbReference type="PANTHER" id="PTHR24394">
    <property type="entry name" value="ZINC FINGER PROTEIN"/>
    <property type="match status" value="1"/>
</dbReference>
<dbReference type="InterPro" id="IPR036236">
    <property type="entry name" value="Znf_C2H2_sf"/>
</dbReference>
<evidence type="ECO:0000256" key="6">
    <source>
        <dbReference type="ARBA" id="ARBA00022833"/>
    </source>
</evidence>
<proteinExistence type="inferred from homology"/>
<dbReference type="Gene3D" id="3.40.1800.20">
    <property type="match status" value="1"/>
</dbReference>
<keyword evidence="5 11" id="KW-0863">Zinc-finger</keyword>
<keyword evidence="8" id="KW-0238">DNA-binding</keyword>
<feature type="domain" description="C2H2-type" evidence="13">
    <location>
        <begin position="354"/>
        <end position="376"/>
    </location>
</feature>
<evidence type="ECO:0000259" key="13">
    <source>
        <dbReference type="PROSITE" id="PS50157"/>
    </source>
</evidence>
<comment type="subcellular location">
    <subcellularLocation>
        <location evidence="1">Nucleus</location>
    </subcellularLocation>
</comment>
<evidence type="ECO:0000256" key="3">
    <source>
        <dbReference type="ARBA" id="ARBA00022723"/>
    </source>
</evidence>